<dbReference type="GeneID" id="37112920"/>
<evidence type="ECO:0000259" key="8">
    <source>
        <dbReference type="Pfam" id="PF01432"/>
    </source>
</evidence>
<organism evidence="9 10">
    <name type="scientific">Aspergillus sclerotioniger CBS 115572</name>
    <dbReference type="NCBI Taxonomy" id="1450535"/>
    <lineage>
        <taxon>Eukaryota</taxon>
        <taxon>Fungi</taxon>
        <taxon>Dikarya</taxon>
        <taxon>Ascomycota</taxon>
        <taxon>Pezizomycotina</taxon>
        <taxon>Eurotiomycetes</taxon>
        <taxon>Eurotiomycetidae</taxon>
        <taxon>Eurotiales</taxon>
        <taxon>Aspergillaceae</taxon>
        <taxon>Aspergillus</taxon>
        <taxon>Aspergillus subgen. Circumdati</taxon>
    </lineage>
</organism>
<dbReference type="AlphaFoldDB" id="A0A317XEI9"/>
<dbReference type="InterPro" id="IPR024077">
    <property type="entry name" value="Neurolysin/TOP_dom2"/>
</dbReference>
<dbReference type="InterPro" id="IPR024080">
    <property type="entry name" value="Neurolysin/TOP_N"/>
</dbReference>
<dbReference type="InterPro" id="IPR045090">
    <property type="entry name" value="Pept_M3A_M3B"/>
</dbReference>
<keyword evidence="6 7" id="KW-0482">Metalloprotease</keyword>
<dbReference type="InterPro" id="IPR024079">
    <property type="entry name" value="MetalloPept_cat_dom_sf"/>
</dbReference>
<keyword evidence="10" id="KW-1185">Reference proteome</keyword>
<protein>
    <submittedName>
        <fullName evidence="9">Zincin</fullName>
    </submittedName>
</protein>
<evidence type="ECO:0000256" key="7">
    <source>
        <dbReference type="RuleBase" id="RU003435"/>
    </source>
</evidence>
<evidence type="ECO:0000256" key="1">
    <source>
        <dbReference type="ARBA" id="ARBA00006040"/>
    </source>
</evidence>
<dbReference type="PANTHER" id="PTHR11804">
    <property type="entry name" value="PROTEASE M3 THIMET OLIGOPEPTIDASE-RELATED"/>
    <property type="match status" value="1"/>
</dbReference>
<dbReference type="Gene3D" id="1.20.1050.40">
    <property type="entry name" value="Endopeptidase. Chain P, domain 1"/>
    <property type="match status" value="1"/>
</dbReference>
<feature type="domain" description="Peptidase M3A/M3B catalytic" evidence="8">
    <location>
        <begin position="214"/>
        <end position="692"/>
    </location>
</feature>
<dbReference type="GO" id="GO:0004222">
    <property type="term" value="F:metalloendopeptidase activity"/>
    <property type="evidence" value="ECO:0007669"/>
    <property type="project" value="InterPro"/>
</dbReference>
<evidence type="ECO:0000313" key="9">
    <source>
        <dbReference type="EMBL" id="PWY95010.1"/>
    </source>
</evidence>
<keyword evidence="4 7" id="KW-0378">Hydrolase</keyword>
<comment type="similarity">
    <text evidence="1 7">Belongs to the peptidase M3 family.</text>
</comment>
<dbReference type="GO" id="GO:0006508">
    <property type="term" value="P:proteolysis"/>
    <property type="evidence" value="ECO:0007669"/>
    <property type="project" value="UniProtKB-KW"/>
</dbReference>
<reference evidence="9 10" key="1">
    <citation type="submission" date="2016-12" db="EMBL/GenBank/DDBJ databases">
        <title>The genomes of Aspergillus section Nigri reveals drivers in fungal speciation.</title>
        <authorList>
            <consortium name="DOE Joint Genome Institute"/>
            <person name="Vesth T.C."/>
            <person name="Nybo J."/>
            <person name="Theobald S."/>
            <person name="Brandl J."/>
            <person name="Frisvad J.C."/>
            <person name="Nielsen K.F."/>
            <person name="Lyhne E.K."/>
            <person name="Kogle M.E."/>
            <person name="Kuo A."/>
            <person name="Riley R."/>
            <person name="Clum A."/>
            <person name="Nolan M."/>
            <person name="Lipzen A."/>
            <person name="Salamov A."/>
            <person name="Henrissat B."/>
            <person name="Wiebenga A."/>
            <person name="De Vries R.P."/>
            <person name="Grigoriev I.V."/>
            <person name="Mortensen U.H."/>
            <person name="Andersen M.R."/>
            <person name="Baker S.E."/>
        </authorList>
    </citation>
    <scope>NUCLEOTIDE SEQUENCE [LARGE SCALE GENOMIC DNA]</scope>
    <source>
        <strain evidence="9 10">CBS 115572</strain>
    </source>
</reference>
<evidence type="ECO:0000256" key="6">
    <source>
        <dbReference type="ARBA" id="ARBA00023049"/>
    </source>
</evidence>
<dbReference type="InterPro" id="IPR001567">
    <property type="entry name" value="Pept_M3A_M3B_dom"/>
</dbReference>
<dbReference type="Pfam" id="PF01432">
    <property type="entry name" value="Peptidase_M3"/>
    <property type="match status" value="1"/>
</dbReference>
<dbReference type="Proteomes" id="UP000246702">
    <property type="component" value="Unassembled WGS sequence"/>
</dbReference>
<dbReference type="GO" id="GO:0046872">
    <property type="term" value="F:metal ion binding"/>
    <property type="evidence" value="ECO:0007669"/>
    <property type="project" value="UniProtKB-UniRule"/>
</dbReference>
<keyword evidence="2 7" id="KW-0645">Protease</keyword>
<dbReference type="GO" id="GO:0006518">
    <property type="term" value="P:peptide metabolic process"/>
    <property type="evidence" value="ECO:0007669"/>
    <property type="project" value="TreeGrafter"/>
</dbReference>
<evidence type="ECO:0000313" key="10">
    <source>
        <dbReference type="Proteomes" id="UP000246702"/>
    </source>
</evidence>
<evidence type="ECO:0000256" key="4">
    <source>
        <dbReference type="ARBA" id="ARBA00022801"/>
    </source>
</evidence>
<evidence type="ECO:0000256" key="3">
    <source>
        <dbReference type="ARBA" id="ARBA00022723"/>
    </source>
</evidence>
<name>A0A317XEI9_9EURO</name>
<comment type="cofactor">
    <cofactor evidence="7">
        <name>Zn(2+)</name>
        <dbReference type="ChEBI" id="CHEBI:29105"/>
    </cofactor>
    <text evidence="7">Binds 1 zinc ion.</text>
</comment>
<dbReference type="RefSeq" id="XP_025471771.1">
    <property type="nucleotide sequence ID" value="XM_025610777.1"/>
</dbReference>
<evidence type="ECO:0000256" key="2">
    <source>
        <dbReference type="ARBA" id="ARBA00022670"/>
    </source>
</evidence>
<gene>
    <name evidence="9" type="ORF">BO94DRAFT_530898</name>
</gene>
<dbReference type="Gene3D" id="3.40.390.10">
    <property type="entry name" value="Collagenase (Catalytic Domain)"/>
    <property type="match status" value="1"/>
</dbReference>
<dbReference type="OrthoDB" id="534666at2759"/>
<keyword evidence="3 7" id="KW-0479">Metal-binding</keyword>
<accession>A0A317XEI9</accession>
<dbReference type="SUPFAM" id="SSF55486">
    <property type="entry name" value="Metalloproteases ('zincins'), catalytic domain"/>
    <property type="match status" value="1"/>
</dbReference>
<dbReference type="Gene3D" id="1.10.1370.10">
    <property type="entry name" value="Neurolysin, domain 3"/>
    <property type="match status" value="1"/>
</dbReference>
<keyword evidence="5 7" id="KW-0862">Zinc</keyword>
<dbReference type="FunFam" id="3.40.390.10:FF:000074">
    <property type="entry name" value="Metalloprotease"/>
    <property type="match status" value="1"/>
</dbReference>
<dbReference type="EMBL" id="MSFK01000003">
    <property type="protein sequence ID" value="PWY95010.1"/>
    <property type="molecule type" value="Genomic_DNA"/>
</dbReference>
<comment type="caution">
    <text evidence="9">The sequence shown here is derived from an EMBL/GenBank/DDBJ whole genome shotgun (WGS) entry which is preliminary data.</text>
</comment>
<proteinExistence type="inferred from homology"/>
<dbReference type="GO" id="GO:0005758">
    <property type="term" value="C:mitochondrial intermembrane space"/>
    <property type="evidence" value="ECO:0007669"/>
    <property type="project" value="TreeGrafter"/>
</dbReference>
<evidence type="ECO:0000256" key="5">
    <source>
        <dbReference type="ARBA" id="ARBA00022833"/>
    </source>
</evidence>
<dbReference type="PANTHER" id="PTHR11804:SF84">
    <property type="entry name" value="SACCHAROLYSIN"/>
    <property type="match status" value="1"/>
</dbReference>
<dbReference type="CDD" id="cd06455">
    <property type="entry name" value="M3A_TOP"/>
    <property type="match status" value="1"/>
</dbReference>
<sequence length="699" mass="80547">MSLLPSVPSTDQILPLMQDIINQLTNTRKSILQTITPTTATFTNTLIPLAEVENAVQGQLAMIDMLQYGAPSRATQDAVHTALGLYSNARAEWIADADFFHLLQAVRDKQEDFDALDAESQHLLERELLEYRMAGHGVLGGEEVEEFLREGTGIAEVERKFQENLSRENGGVWLTRDELEGLPASELEKWTSEGGHIDDRLFVPFANGGTIAVLTHARHLETRKKMFLADNRKLKENQPLFEDIIQRRARQAHRLHYSTHTEFRLQRRMVKDSEWLRGFLTELKTTLGSRGKDEIAVLQRRRLEDLREKGYDPDRPEQGFPPWDKLYYARLVEQEAAIDQLQLSQFFPLEQTARGMLGIFASVLGLRFDPVKAEKEGLWHESVRVFSVWESTPSEQFIGYLYFDLLWRENKYRGNQSVNLQCGYLRPDGTRQYPATSLMCSFPTPTPSSCALLKHHQVVTLFHEMGHGIHDLLAQTKYVRFHGYRLPPDFGEMPSMMLENWCWMKEVLQGLSGHYTTLDPNYLIEWRKQHPGAPDPPNKIPEDLVDRLIKHRYLNRGLYHLYQLSISIFDLEIHSLHTEAEIANLNVQKLWYDLREEIEGMDFSDCRDGYAFGTFSHLTAGYDVCYYAYLCCTAMAQDVFISVFAADPFQKDKWEKYRREILQYGGSQQDLLQMLENFLGCPPNMGALVAALERAESQH</sequence>